<feature type="domain" description="Metallo-beta-lactamase" evidence="1">
    <location>
        <begin position="20"/>
        <end position="229"/>
    </location>
</feature>
<dbReference type="SUPFAM" id="SSF56281">
    <property type="entry name" value="Metallo-hydrolase/oxidoreductase"/>
    <property type="match status" value="1"/>
</dbReference>
<dbReference type="PANTHER" id="PTHR42951">
    <property type="entry name" value="METALLO-BETA-LACTAMASE DOMAIN-CONTAINING"/>
    <property type="match status" value="1"/>
</dbReference>
<dbReference type="EMBL" id="SSSM01000005">
    <property type="protein sequence ID" value="THG30118.1"/>
    <property type="molecule type" value="Genomic_DNA"/>
</dbReference>
<evidence type="ECO:0000313" key="2">
    <source>
        <dbReference type="EMBL" id="THG30118.1"/>
    </source>
</evidence>
<comment type="caution">
    <text evidence="2">The sequence shown here is derived from an EMBL/GenBank/DDBJ whole genome shotgun (WGS) entry which is preliminary data.</text>
</comment>
<protein>
    <submittedName>
        <fullName evidence="2">MBL fold metallo-hydrolase</fullName>
    </submittedName>
</protein>
<dbReference type="GO" id="GO:0016787">
    <property type="term" value="F:hydrolase activity"/>
    <property type="evidence" value="ECO:0007669"/>
    <property type="project" value="UniProtKB-KW"/>
</dbReference>
<dbReference type="Gene3D" id="3.60.15.10">
    <property type="entry name" value="Ribonuclease Z/Hydroxyacylglutathione hydrolase-like"/>
    <property type="match status" value="1"/>
</dbReference>
<dbReference type="OrthoDB" id="2971563at2"/>
<dbReference type="CDD" id="cd07721">
    <property type="entry name" value="yflN-like_MBL-fold"/>
    <property type="match status" value="1"/>
</dbReference>
<gene>
    <name evidence="2" type="ORF">E6C64_15915</name>
</gene>
<dbReference type="PANTHER" id="PTHR42951:SF14">
    <property type="entry name" value="METALLO-BETA-LACTAMASE SUPERFAMILY PROTEIN"/>
    <property type="match status" value="1"/>
</dbReference>
<dbReference type="Pfam" id="PF00753">
    <property type="entry name" value="Lactamase_B"/>
    <property type="match status" value="1"/>
</dbReference>
<organism evidence="2 3">
    <name type="scientific">Naasia lichenicola</name>
    <dbReference type="NCBI Taxonomy" id="2565933"/>
    <lineage>
        <taxon>Bacteria</taxon>
        <taxon>Bacillati</taxon>
        <taxon>Actinomycetota</taxon>
        <taxon>Actinomycetes</taxon>
        <taxon>Micrococcales</taxon>
        <taxon>Microbacteriaceae</taxon>
        <taxon>Naasia</taxon>
    </lineage>
</organism>
<dbReference type="InterPro" id="IPR001279">
    <property type="entry name" value="Metallo-B-lactamas"/>
</dbReference>
<reference evidence="2 3" key="1">
    <citation type="submission" date="2019-04" db="EMBL/GenBank/DDBJ databases">
        <authorList>
            <person name="Jiang L."/>
        </authorList>
    </citation>
    <scope>NUCLEOTIDE SEQUENCE [LARGE SCALE GENOMIC DNA]</scope>
    <source>
        <strain evidence="2 3">YIM 131853</strain>
    </source>
</reference>
<evidence type="ECO:0000259" key="1">
    <source>
        <dbReference type="SMART" id="SM00849"/>
    </source>
</evidence>
<proteinExistence type="predicted"/>
<dbReference type="InterPro" id="IPR036866">
    <property type="entry name" value="RibonucZ/Hydroxyglut_hydro"/>
</dbReference>
<sequence length="250" mass="27078">MRGRLIRNVAPGVHRLEHGFVNCYLLEEEERVTIVDAAHPRTWPLVAKALDAIGRTPKDVAALILTHAHFDHLGFAARAQQEWNLPIWAHADDHYIAAHPYRYAHENPRLIYPIAHPRALRPLGAMTRAGALRVEGVTGLRMMQPGMVLDVPGHPEVVAVPGHTYGSCAFLLRESSVLLCGDALVTFNPYTGGEGAQIVSGAATADSRLALASLRVLAETEAQIVLPGHGAEWPYGIRAAVRVAEQVGAS</sequence>
<keyword evidence="3" id="KW-1185">Reference proteome</keyword>
<name>A0A4S4FJ52_9MICO</name>
<dbReference type="InterPro" id="IPR050855">
    <property type="entry name" value="NDM-1-like"/>
</dbReference>
<keyword evidence="2" id="KW-0378">Hydrolase</keyword>
<dbReference type="Proteomes" id="UP000309133">
    <property type="component" value="Unassembled WGS sequence"/>
</dbReference>
<accession>A0A4S4FJ52</accession>
<evidence type="ECO:0000313" key="3">
    <source>
        <dbReference type="Proteomes" id="UP000309133"/>
    </source>
</evidence>
<dbReference type="AlphaFoldDB" id="A0A4S4FJ52"/>
<dbReference type="SMART" id="SM00849">
    <property type="entry name" value="Lactamase_B"/>
    <property type="match status" value="1"/>
</dbReference>